<gene>
    <name evidence="2" type="ORF">LSAA_1212</name>
</gene>
<name>A0A7R8CDP6_LEPSM</name>
<evidence type="ECO:0000313" key="2">
    <source>
        <dbReference type="EMBL" id="CAF2778658.1"/>
    </source>
</evidence>
<dbReference type="GO" id="GO:0003676">
    <property type="term" value="F:nucleic acid binding"/>
    <property type="evidence" value="ECO:0007669"/>
    <property type="project" value="InterPro"/>
</dbReference>
<dbReference type="AlphaFoldDB" id="A0A7R8CDP6"/>
<dbReference type="Proteomes" id="UP000675881">
    <property type="component" value="Chromosome 1"/>
</dbReference>
<accession>A0A7R8CDP6</accession>
<proteinExistence type="predicted"/>
<dbReference type="Pfam" id="PF03184">
    <property type="entry name" value="DDE_1"/>
    <property type="match status" value="1"/>
</dbReference>
<organism evidence="2 3">
    <name type="scientific">Lepeophtheirus salmonis</name>
    <name type="common">Salmon louse</name>
    <name type="synonym">Caligus salmonis</name>
    <dbReference type="NCBI Taxonomy" id="72036"/>
    <lineage>
        <taxon>Eukaryota</taxon>
        <taxon>Metazoa</taxon>
        <taxon>Ecdysozoa</taxon>
        <taxon>Arthropoda</taxon>
        <taxon>Crustacea</taxon>
        <taxon>Multicrustacea</taxon>
        <taxon>Hexanauplia</taxon>
        <taxon>Copepoda</taxon>
        <taxon>Siphonostomatoida</taxon>
        <taxon>Caligidae</taxon>
        <taxon>Lepeophtheirus</taxon>
    </lineage>
</organism>
<keyword evidence="3" id="KW-1185">Reference proteome</keyword>
<sequence>MVRNYKRVTTQGQTAPDMMEKAVLEVVDFGYSIRGVASKYKIHFSTLSRYVKRWTSEFEKGDSHNQRVGYSKPVRTMAFKYAIEMGVRVPKNWINRKCAGKDWLINFMERNSGQLSKSQPEPTSLAGNSYFNEQEIWNLDVTRITTIQKPIGIDLGEEIPSGNEGQLVYNLCCHGPEGSIGASNPSGSVTDENFEGFINHFIQFTKVTTDKPMLLLLDKNQSFVNSNIISLCERSGIIIFSFPRHCSHKLQPLEKSVYGPLKNFIRSAQRDWLRNNPGKMMTIYDIPSIIKETFPKAMTPPNIRAGFKTAGIFPLNLEIFNKSDLAPSSITEIPHDSEDFFIEGLGSIDPTGVGDNSVRSSKENILNKRNSPSEGGNPTNPQEAFSSNPSISTNSSFSVYFPLNPEELIPDPRTDLCISEGGSMKSYSDVNVDLWFPAEEVVNVCGVLRGRRMTSLEAERGCLDLKGQHVPDGHPFSPGPDVGDTCCQFYCLDPDSSLPSSPSGELGLRLVASDREKRGEEDVHSSDDEDIAVTGRYLPYWWWKQDRLPPPSYDDAVYLGPSSSLFSAPTPEYVFFSTTESRNGSHLRHNDILEAVQGLR</sequence>
<dbReference type="OrthoDB" id="6369245at2759"/>
<evidence type="ECO:0000256" key="1">
    <source>
        <dbReference type="SAM" id="MobiDB-lite"/>
    </source>
</evidence>
<protein>
    <submittedName>
        <fullName evidence="2">(salmon louse) hypothetical protein</fullName>
    </submittedName>
</protein>
<reference evidence="2" key="1">
    <citation type="submission" date="2021-02" db="EMBL/GenBank/DDBJ databases">
        <authorList>
            <person name="Bekaert M."/>
        </authorList>
    </citation>
    <scope>NUCLEOTIDE SEQUENCE</scope>
    <source>
        <strain evidence="2">IoA-00</strain>
    </source>
</reference>
<feature type="region of interest" description="Disordered" evidence="1">
    <location>
        <begin position="364"/>
        <end position="390"/>
    </location>
</feature>
<evidence type="ECO:0000313" key="3">
    <source>
        <dbReference type="Proteomes" id="UP000675881"/>
    </source>
</evidence>
<dbReference type="EMBL" id="HG994580">
    <property type="protein sequence ID" value="CAF2778658.1"/>
    <property type="molecule type" value="Genomic_DNA"/>
</dbReference>
<feature type="compositionally biased region" description="Polar residues" evidence="1">
    <location>
        <begin position="367"/>
        <end position="384"/>
    </location>
</feature>
<dbReference type="InterPro" id="IPR004875">
    <property type="entry name" value="DDE_SF_endonuclease_dom"/>
</dbReference>